<evidence type="ECO:0000256" key="1">
    <source>
        <dbReference type="ARBA" id="ARBA00009375"/>
    </source>
</evidence>
<dbReference type="Pfam" id="PF01416">
    <property type="entry name" value="PseudoU_synth_1"/>
    <property type="match status" value="1"/>
</dbReference>
<comment type="similarity">
    <text evidence="1">Belongs to the tRNA pseudouridine synthase TruA family.</text>
</comment>
<accession>A0A9P5YZI1</accession>
<keyword evidence="2" id="KW-0819">tRNA processing</keyword>
<dbReference type="HAMAP" id="MF_00171">
    <property type="entry name" value="TruA"/>
    <property type="match status" value="1"/>
</dbReference>
<evidence type="ECO:0000256" key="4">
    <source>
        <dbReference type="SAM" id="MobiDB-lite"/>
    </source>
</evidence>
<dbReference type="InterPro" id="IPR001406">
    <property type="entry name" value="PsdUridine_synth_TruA"/>
</dbReference>
<dbReference type="InterPro" id="IPR020094">
    <property type="entry name" value="TruA/RsuA/RluB/E/F_N"/>
</dbReference>
<reference evidence="6" key="1">
    <citation type="submission" date="2020-11" db="EMBL/GenBank/DDBJ databases">
        <authorList>
            <consortium name="DOE Joint Genome Institute"/>
            <person name="Ahrendt S."/>
            <person name="Riley R."/>
            <person name="Andreopoulos W."/>
            <person name="Labutti K."/>
            <person name="Pangilinan J."/>
            <person name="Ruiz-Duenas F.J."/>
            <person name="Barrasa J.M."/>
            <person name="Sanchez-Garcia M."/>
            <person name="Camarero S."/>
            <person name="Miyauchi S."/>
            <person name="Serrano A."/>
            <person name="Linde D."/>
            <person name="Babiker R."/>
            <person name="Drula E."/>
            <person name="Ayuso-Fernandez I."/>
            <person name="Pacheco R."/>
            <person name="Padilla G."/>
            <person name="Ferreira P."/>
            <person name="Barriuso J."/>
            <person name="Kellner H."/>
            <person name="Castanera R."/>
            <person name="Alfaro M."/>
            <person name="Ramirez L."/>
            <person name="Pisabarro A.G."/>
            <person name="Kuo A."/>
            <person name="Tritt A."/>
            <person name="Lipzen A."/>
            <person name="He G."/>
            <person name="Yan M."/>
            <person name="Ng V."/>
            <person name="Cullen D."/>
            <person name="Martin F."/>
            <person name="Rosso M.-N."/>
            <person name="Henrissat B."/>
            <person name="Hibbett D."/>
            <person name="Martinez A.T."/>
            <person name="Grigoriev I.V."/>
        </authorList>
    </citation>
    <scope>NUCLEOTIDE SEQUENCE</scope>
    <source>
        <strain evidence="6">CIRM-BRFM 674</strain>
    </source>
</reference>
<dbReference type="GO" id="GO:0005737">
    <property type="term" value="C:cytoplasm"/>
    <property type="evidence" value="ECO:0007669"/>
    <property type="project" value="TreeGrafter"/>
</dbReference>
<dbReference type="Gene3D" id="3.30.70.660">
    <property type="entry name" value="Pseudouridine synthase I, catalytic domain, C-terminal subdomain"/>
    <property type="match status" value="1"/>
</dbReference>
<dbReference type="NCBIfam" id="TIGR00071">
    <property type="entry name" value="hisT_truA"/>
    <property type="match status" value="1"/>
</dbReference>
<dbReference type="GO" id="GO:1990481">
    <property type="term" value="P:mRNA pseudouridine synthesis"/>
    <property type="evidence" value="ECO:0007669"/>
    <property type="project" value="TreeGrafter"/>
</dbReference>
<dbReference type="GO" id="GO:0031119">
    <property type="term" value="P:tRNA pseudouridine synthesis"/>
    <property type="evidence" value="ECO:0007669"/>
    <property type="project" value="TreeGrafter"/>
</dbReference>
<evidence type="ECO:0000259" key="5">
    <source>
        <dbReference type="Pfam" id="PF01416"/>
    </source>
</evidence>
<dbReference type="Proteomes" id="UP000807469">
    <property type="component" value="Unassembled WGS sequence"/>
</dbReference>
<dbReference type="OrthoDB" id="25767at2759"/>
<dbReference type="GO" id="GO:0003723">
    <property type="term" value="F:RNA binding"/>
    <property type="evidence" value="ECO:0007669"/>
    <property type="project" value="InterPro"/>
</dbReference>
<dbReference type="Gene3D" id="3.30.70.580">
    <property type="entry name" value="Pseudouridine synthase I, catalytic domain, N-terminal subdomain"/>
    <property type="match status" value="1"/>
</dbReference>
<feature type="region of interest" description="Disordered" evidence="4">
    <location>
        <begin position="132"/>
        <end position="154"/>
    </location>
</feature>
<comment type="caution">
    <text evidence="6">The sequence shown here is derived from an EMBL/GenBank/DDBJ whole genome shotgun (WGS) entry which is preliminary data.</text>
</comment>
<organism evidence="6 7">
    <name type="scientific">Pholiota conissans</name>
    <dbReference type="NCBI Taxonomy" id="109636"/>
    <lineage>
        <taxon>Eukaryota</taxon>
        <taxon>Fungi</taxon>
        <taxon>Dikarya</taxon>
        <taxon>Basidiomycota</taxon>
        <taxon>Agaricomycotina</taxon>
        <taxon>Agaricomycetes</taxon>
        <taxon>Agaricomycetidae</taxon>
        <taxon>Agaricales</taxon>
        <taxon>Agaricineae</taxon>
        <taxon>Strophariaceae</taxon>
        <taxon>Pholiota</taxon>
    </lineage>
</organism>
<dbReference type="InterPro" id="IPR020103">
    <property type="entry name" value="PsdUridine_synth_cat_dom_sf"/>
</dbReference>
<name>A0A9P5YZI1_9AGAR</name>
<protein>
    <submittedName>
        <fullName evidence="6">Pseudouridine synthase</fullName>
    </submittedName>
</protein>
<dbReference type="InterPro" id="IPR020095">
    <property type="entry name" value="PsdUridine_synth_TruA_C"/>
</dbReference>
<gene>
    <name evidence="6" type="ORF">BDN70DRAFT_879833</name>
</gene>
<feature type="domain" description="Pseudouridine synthase I TruA alpha/beta" evidence="5">
    <location>
        <begin position="237"/>
        <end position="363"/>
    </location>
</feature>
<dbReference type="PANTHER" id="PTHR11142">
    <property type="entry name" value="PSEUDOURIDYLATE SYNTHASE"/>
    <property type="match status" value="1"/>
</dbReference>
<evidence type="ECO:0000256" key="3">
    <source>
        <dbReference type="ARBA" id="ARBA00023235"/>
    </source>
</evidence>
<dbReference type="GO" id="GO:0005634">
    <property type="term" value="C:nucleus"/>
    <property type="evidence" value="ECO:0007669"/>
    <property type="project" value="TreeGrafter"/>
</dbReference>
<proteinExistence type="inferred from homology"/>
<dbReference type="AlphaFoldDB" id="A0A9P5YZI1"/>
<dbReference type="SUPFAM" id="SSF55120">
    <property type="entry name" value="Pseudouridine synthase"/>
    <property type="match status" value="1"/>
</dbReference>
<keyword evidence="7" id="KW-1185">Reference proteome</keyword>
<evidence type="ECO:0000313" key="7">
    <source>
        <dbReference type="Proteomes" id="UP000807469"/>
    </source>
</evidence>
<dbReference type="InterPro" id="IPR020097">
    <property type="entry name" value="PsdUridine_synth_TruA_a/b_dom"/>
</dbReference>
<dbReference type="EMBL" id="MU155231">
    <property type="protein sequence ID" value="KAF9478593.1"/>
    <property type="molecule type" value="Genomic_DNA"/>
</dbReference>
<feature type="compositionally biased region" description="Basic and acidic residues" evidence="4">
    <location>
        <begin position="134"/>
        <end position="149"/>
    </location>
</feature>
<feature type="region of interest" description="Disordered" evidence="4">
    <location>
        <begin position="494"/>
        <end position="513"/>
    </location>
</feature>
<sequence length="513" mass="57835">MSTDNSNLGRYAGWSREQLVARLTQLDNQAEHLPVLQPRASKKPFDFSRYPRRKIALKFCYSGWDYSGLAFQLGPTPLPTVENVLFDVLARTHLVDPEAAFDGCGWEKCGRTDRGVSAGGQVVSLWVRSALTSSDREPSSERPAGEESTSKSGLNHLDDEFLSLALSENTSIPPKSSKSAHEHDYVAMLNRLLPDTIRVIAWSPVSDTFSARFSCKYRHYKYFFSSTQLDPSLMQAAAERLLGEHDFQNLCKVDAQKQITSFKRKILRASITPLDADEGGAEGMYVFDLVGTAFLYHQVRHIMAVLFLVGTGLEPISSVSQLMNSEEDAEQPYGDETYIPLNRKPEYQMADALPLMLWECGYDESELDWRINGRPTSVDGSEKAYSNLCHELECIYNRSQVYTVLNRHFLKAARKHHPIPNYQLPLKSGFKDLKTGQGRRGGAETLMNIPLGGGTFKRTHQYIPLLERKRLDTVEVINERYRLGRGQRLKELEEAAGKTTAHELRVNSDDGDE</sequence>
<evidence type="ECO:0000313" key="6">
    <source>
        <dbReference type="EMBL" id="KAF9478593.1"/>
    </source>
</evidence>
<dbReference type="GO" id="GO:0009982">
    <property type="term" value="F:pseudouridine synthase activity"/>
    <property type="evidence" value="ECO:0007669"/>
    <property type="project" value="InterPro"/>
</dbReference>
<dbReference type="PANTHER" id="PTHR11142:SF5">
    <property type="entry name" value="TRNA PSEUDOURIDINE(38_39) SYNTHASE"/>
    <property type="match status" value="1"/>
</dbReference>
<keyword evidence="3" id="KW-0413">Isomerase</keyword>
<evidence type="ECO:0000256" key="2">
    <source>
        <dbReference type="ARBA" id="ARBA00022694"/>
    </source>
</evidence>